<name>A0ABR1IR34_9AGAR</name>
<comment type="caution">
    <text evidence="2">The sequence shown here is derived from an EMBL/GenBank/DDBJ whole genome shotgun (WGS) entry which is preliminary data.</text>
</comment>
<evidence type="ECO:0000313" key="3">
    <source>
        <dbReference type="Proteomes" id="UP001498398"/>
    </source>
</evidence>
<gene>
    <name evidence="2" type="ORF">VKT23_019195</name>
</gene>
<sequence>MALTLADLTKNKTLNRQSSLSVFYVVGDIFAGPISFTDGLTGSIHLRTREFVTSPNCTSIPRPPFGSTRDLYRRADARYGEDDPLLWPQPYNRNHQYLTCIPSFPNIPDDPYYEDLCLWRTVSESEMQFTAQGQINRIGLLHPWIMTPFSESVGQIRLRSAITRDGHKKDESIIRLLDEFDTTITICMNRLSTVSSALRDTIRGVAELQRACLYTIALMDYVDVYSLRISENCTSTKYPRADLRMGAFVWNDKDAFLLFKAGLPVYYVRTFNDFDHQNILSACSFTIPPFCGSVASPPYPVLFTGQAGADAKFAAIRVASINCFDNESPFQNMHLPGQYSSNYQIGSGCITSLADSAPSALGLTRQVRLHASSSSTPYPKNKPRRDKGKAQNPPKIIRDKFEDIPSDSEFGPAKIPAWANANKSIDVEHSGKRHRTGETQRNVTVLPDPGLFFGTEEKSRQLSYFAQWSHMREAWLRSCGEGREPVKVSVWRKILALNAIGGWDKDTIPRNIQQQEHKLATEMVESLFGKYSPGQTLVPSTHGPLKHPTPQDAKAMIRELCLLGFRHQLVQLDRLADDSRPKPSPQLSQASYDVSLAKHQRNRALLVDKVLCGGGPFTLPSLTSNVGLAAEHWSDRVQSLLPLWQLMSSWPSSKPPAWNRGEDPNLPQMAGPGEQWEKVLVRFYVQTYFNFFDHPPILPCRM</sequence>
<evidence type="ECO:0000313" key="2">
    <source>
        <dbReference type="EMBL" id="KAK7436347.1"/>
    </source>
</evidence>
<feature type="region of interest" description="Disordered" evidence="1">
    <location>
        <begin position="371"/>
        <end position="398"/>
    </location>
</feature>
<protein>
    <submittedName>
        <fullName evidence="2">Uncharacterized protein</fullName>
    </submittedName>
</protein>
<organism evidence="2 3">
    <name type="scientific">Marasmiellus scandens</name>
    <dbReference type="NCBI Taxonomy" id="2682957"/>
    <lineage>
        <taxon>Eukaryota</taxon>
        <taxon>Fungi</taxon>
        <taxon>Dikarya</taxon>
        <taxon>Basidiomycota</taxon>
        <taxon>Agaricomycotina</taxon>
        <taxon>Agaricomycetes</taxon>
        <taxon>Agaricomycetidae</taxon>
        <taxon>Agaricales</taxon>
        <taxon>Marasmiineae</taxon>
        <taxon>Omphalotaceae</taxon>
        <taxon>Marasmiellus</taxon>
    </lineage>
</organism>
<dbReference type="Proteomes" id="UP001498398">
    <property type="component" value="Unassembled WGS sequence"/>
</dbReference>
<keyword evidence="3" id="KW-1185">Reference proteome</keyword>
<reference evidence="2 3" key="1">
    <citation type="submission" date="2024-01" db="EMBL/GenBank/DDBJ databases">
        <title>A draft genome for the cacao thread blight pathogen Marasmiellus scandens.</title>
        <authorList>
            <person name="Baruah I.K."/>
            <person name="Leung J."/>
            <person name="Bukari Y."/>
            <person name="Amoako-Attah I."/>
            <person name="Meinhardt L.W."/>
            <person name="Bailey B.A."/>
            <person name="Cohen S.P."/>
        </authorList>
    </citation>
    <scope>NUCLEOTIDE SEQUENCE [LARGE SCALE GENOMIC DNA]</scope>
    <source>
        <strain evidence="2 3">GH-19</strain>
    </source>
</reference>
<proteinExistence type="predicted"/>
<evidence type="ECO:0000256" key="1">
    <source>
        <dbReference type="SAM" id="MobiDB-lite"/>
    </source>
</evidence>
<dbReference type="EMBL" id="JBANRG010000095">
    <property type="protein sequence ID" value="KAK7436347.1"/>
    <property type="molecule type" value="Genomic_DNA"/>
</dbReference>
<accession>A0ABR1IR34</accession>